<keyword evidence="2" id="KW-0813">Transport</keyword>
<evidence type="ECO:0000256" key="3">
    <source>
        <dbReference type="ARBA" id="ARBA00022490"/>
    </source>
</evidence>
<sequence>MRHLKYVLAAHGRLGCAMLEATAMILGISVYQKAACVDLQEGESLENFYDKLSSIVDGDTVIVTDLFGGTPSRAALMLLQEARVKAVVTGLNMPMLLEMLMNDEGVSDLPEFLQRVRQAAREGVRVFASSDLAELPDRSVQKAEKGILQRFLRR</sequence>
<dbReference type="GO" id="GO:0016301">
    <property type="term" value="F:kinase activity"/>
    <property type="evidence" value="ECO:0007669"/>
    <property type="project" value="UniProtKB-KW"/>
</dbReference>
<dbReference type="PANTHER" id="PTHR33799">
    <property type="entry name" value="PTS PERMEASE-RELATED-RELATED"/>
    <property type="match status" value="1"/>
</dbReference>
<name>A0A7C4D2S4_THEPE</name>
<dbReference type="GO" id="GO:0016020">
    <property type="term" value="C:membrane"/>
    <property type="evidence" value="ECO:0007669"/>
    <property type="project" value="InterPro"/>
</dbReference>
<evidence type="ECO:0000256" key="1">
    <source>
        <dbReference type="ARBA" id="ARBA00004496"/>
    </source>
</evidence>
<keyword evidence="3" id="KW-0963">Cytoplasm</keyword>
<feature type="domain" description="PTS EIIA type-4" evidence="8">
    <location>
        <begin position="3"/>
        <end position="124"/>
    </location>
</feature>
<keyword evidence="7" id="KW-0418">Kinase</keyword>
<evidence type="ECO:0000256" key="4">
    <source>
        <dbReference type="ARBA" id="ARBA00022597"/>
    </source>
</evidence>
<gene>
    <name evidence="9" type="ORF">ENU21_01285</name>
</gene>
<dbReference type="PROSITE" id="PS51096">
    <property type="entry name" value="PTS_EIIA_TYPE_4"/>
    <property type="match status" value="1"/>
</dbReference>
<dbReference type="EMBL" id="DTBQ01000036">
    <property type="protein sequence ID" value="HGM46372.1"/>
    <property type="molecule type" value="Genomic_DNA"/>
</dbReference>
<dbReference type="CDD" id="cd00006">
    <property type="entry name" value="PTS_IIA_man"/>
    <property type="match status" value="1"/>
</dbReference>
<dbReference type="InterPro" id="IPR033887">
    <property type="entry name" value="PTS_IIA_man"/>
</dbReference>
<proteinExistence type="predicted"/>
<dbReference type="InterPro" id="IPR051471">
    <property type="entry name" value="Bacterial_PTS_sugar_comp"/>
</dbReference>
<comment type="subcellular location">
    <subcellularLocation>
        <location evidence="1">Cytoplasm</location>
    </subcellularLocation>
</comment>
<evidence type="ECO:0000256" key="5">
    <source>
        <dbReference type="ARBA" id="ARBA00022679"/>
    </source>
</evidence>
<dbReference type="SUPFAM" id="SSF53062">
    <property type="entry name" value="PTS system fructose IIA component-like"/>
    <property type="match status" value="1"/>
</dbReference>
<reference evidence="9" key="1">
    <citation type="journal article" date="2020" name="mSystems">
        <title>Genome- and Community-Level Interaction Insights into Carbon Utilization and Element Cycling Functions of Hydrothermarchaeota in Hydrothermal Sediment.</title>
        <authorList>
            <person name="Zhou Z."/>
            <person name="Liu Y."/>
            <person name="Xu W."/>
            <person name="Pan J."/>
            <person name="Luo Z.H."/>
            <person name="Li M."/>
        </authorList>
    </citation>
    <scope>NUCLEOTIDE SEQUENCE</scope>
    <source>
        <strain evidence="9">SpSt-649</strain>
    </source>
</reference>
<evidence type="ECO:0000256" key="6">
    <source>
        <dbReference type="ARBA" id="ARBA00022683"/>
    </source>
</evidence>
<dbReference type="Gene3D" id="3.40.50.510">
    <property type="entry name" value="Phosphotransferase system, mannose-type IIA component"/>
    <property type="match status" value="1"/>
</dbReference>
<evidence type="ECO:0000259" key="8">
    <source>
        <dbReference type="PROSITE" id="PS51096"/>
    </source>
</evidence>
<dbReference type="Pfam" id="PF03610">
    <property type="entry name" value="EIIA-man"/>
    <property type="match status" value="1"/>
</dbReference>
<dbReference type="PANTHER" id="PTHR33799:SF1">
    <property type="entry name" value="PTS SYSTEM MANNOSE-SPECIFIC EIIAB COMPONENT-RELATED"/>
    <property type="match status" value="1"/>
</dbReference>
<keyword evidence="4" id="KW-0762">Sugar transport</keyword>
<dbReference type="InterPro" id="IPR004701">
    <property type="entry name" value="PTS_EIIA_man-typ"/>
</dbReference>
<keyword evidence="5" id="KW-0808">Transferase</keyword>
<evidence type="ECO:0000313" key="9">
    <source>
        <dbReference type="EMBL" id="HGM46372.1"/>
    </source>
</evidence>
<dbReference type="InterPro" id="IPR036662">
    <property type="entry name" value="PTS_EIIA_man-typ_sf"/>
</dbReference>
<evidence type="ECO:0000256" key="2">
    <source>
        <dbReference type="ARBA" id="ARBA00022448"/>
    </source>
</evidence>
<comment type="caution">
    <text evidence="9">The sequence shown here is derived from an EMBL/GenBank/DDBJ whole genome shotgun (WGS) entry which is preliminary data.</text>
</comment>
<dbReference type="GO" id="GO:0009401">
    <property type="term" value="P:phosphoenolpyruvate-dependent sugar phosphotransferase system"/>
    <property type="evidence" value="ECO:0007669"/>
    <property type="project" value="UniProtKB-KW"/>
</dbReference>
<dbReference type="AlphaFoldDB" id="A0A7C4D2S4"/>
<accession>A0A7C4D2S4</accession>
<keyword evidence="6" id="KW-0598">Phosphotransferase system</keyword>
<organism evidence="9">
    <name type="scientific">Thermofilum pendens</name>
    <dbReference type="NCBI Taxonomy" id="2269"/>
    <lineage>
        <taxon>Archaea</taxon>
        <taxon>Thermoproteota</taxon>
        <taxon>Thermoprotei</taxon>
        <taxon>Thermofilales</taxon>
        <taxon>Thermofilaceae</taxon>
        <taxon>Thermofilum</taxon>
    </lineage>
</organism>
<protein>
    <recommendedName>
        <fullName evidence="8">PTS EIIA type-4 domain-containing protein</fullName>
    </recommendedName>
</protein>
<evidence type="ECO:0000256" key="7">
    <source>
        <dbReference type="ARBA" id="ARBA00022777"/>
    </source>
</evidence>
<dbReference type="GO" id="GO:0005737">
    <property type="term" value="C:cytoplasm"/>
    <property type="evidence" value="ECO:0007669"/>
    <property type="project" value="UniProtKB-SubCell"/>
</dbReference>